<feature type="transmembrane region" description="Helical" evidence="11">
    <location>
        <begin position="296"/>
        <end position="318"/>
    </location>
</feature>
<dbReference type="SUPFAM" id="SSF81321">
    <property type="entry name" value="Family A G protein-coupled receptor-like"/>
    <property type="match status" value="1"/>
</dbReference>
<dbReference type="GO" id="GO:0007204">
    <property type="term" value="P:positive regulation of cytosolic calcium ion concentration"/>
    <property type="evidence" value="ECO:0007669"/>
    <property type="project" value="TreeGrafter"/>
</dbReference>
<dbReference type="InterPro" id="IPR017452">
    <property type="entry name" value="GPCR_Rhodpsn_7TM"/>
</dbReference>
<dbReference type="PRINTS" id="PR00237">
    <property type="entry name" value="GPCRRHODOPSN"/>
</dbReference>
<evidence type="ECO:0000256" key="11">
    <source>
        <dbReference type="SAM" id="Phobius"/>
    </source>
</evidence>
<dbReference type="Gene3D" id="1.20.1070.10">
    <property type="entry name" value="Rhodopsin 7-helix transmembrane proteins"/>
    <property type="match status" value="1"/>
</dbReference>
<dbReference type="PROSITE" id="PS50262">
    <property type="entry name" value="G_PROTEIN_RECEP_F1_2"/>
    <property type="match status" value="1"/>
</dbReference>
<comment type="similarity">
    <text evidence="9">Belongs to the G-protein coupled receptor 1 family.</text>
</comment>
<keyword evidence="4 11" id="KW-1133">Transmembrane helix</keyword>
<name>A0A4Z2FXH4_9TELE</name>
<dbReference type="Proteomes" id="UP000314294">
    <property type="component" value="Unassembled WGS sequence"/>
</dbReference>
<evidence type="ECO:0000256" key="5">
    <source>
        <dbReference type="ARBA" id="ARBA00023040"/>
    </source>
</evidence>
<feature type="transmembrane region" description="Helical" evidence="11">
    <location>
        <begin position="77"/>
        <end position="95"/>
    </location>
</feature>
<gene>
    <name evidence="13" type="primary">ADRA1B_1</name>
    <name evidence="13" type="ORF">EYF80_043807</name>
</gene>
<dbReference type="PROSITE" id="PS00237">
    <property type="entry name" value="G_PROTEIN_RECEP_F1_1"/>
    <property type="match status" value="1"/>
</dbReference>
<keyword evidence="6 11" id="KW-0472">Membrane</keyword>
<dbReference type="InterPro" id="IPR000276">
    <property type="entry name" value="GPCR_Rhodpsn"/>
</dbReference>
<evidence type="ECO:0000256" key="1">
    <source>
        <dbReference type="ARBA" id="ARBA00004651"/>
    </source>
</evidence>
<feature type="region of interest" description="Disordered" evidence="10">
    <location>
        <begin position="392"/>
        <end position="438"/>
    </location>
</feature>
<keyword evidence="5 9" id="KW-0297">G-protein coupled receptor</keyword>
<keyword evidence="7 9" id="KW-0675">Receptor</keyword>
<feature type="transmembrane region" description="Helical" evidence="11">
    <location>
        <begin position="196"/>
        <end position="217"/>
    </location>
</feature>
<feature type="transmembrane region" description="Helical" evidence="11">
    <location>
        <begin position="42"/>
        <end position="65"/>
    </location>
</feature>
<dbReference type="PANTHER" id="PTHR24248:SF17">
    <property type="entry name" value="ALPHA-1B ADRENERGIC RECEPTOR"/>
    <property type="match status" value="1"/>
</dbReference>
<evidence type="ECO:0000256" key="6">
    <source>
        <dbReference type="ARBA" id="ARBA00023136"/>
    </source>
</evidence>
<protein>
    <submittedName>
        <fullName evidence="13">Alpha-1B adrenergic receptor</fullName>
    </submittedName>
</protein>
<evidence type="ECO:0000256" key="7">
    <source>
        <dbReference type="ARBA" id="ARBA00023170"/>
    </source>
</evidence>
<feature type="compositionally biased region" description="Polar residues" evidence="10">
    <location>
        <begin position="18"/>
        <end position="29"/>
    </location>
</feature>
<dbReference type="GO" id="GO:0043410">
    <property type="term" value="P:positive regulation of MAPK cascade"/>
    <property type="evidence" value="ECO:0007669"/>
    <property type="project" value="TreeGrafter"/>
</dbReference>
<dbReference type="InterPro" id="IPR002233">
    <property type="entry name" value="ADR_fam"/>
</dbReference>
<dbReference type="GO" id="GO:0007267">
    <property type="term" value="P:cell-cell signaling"/>
    <property type="evidence" value="ECO:0007669"/>
    <property type="project" value="TreeGrafter"/>
</dbReference>
<feature type="region of interest" description="Disordered" evidence="10">
    <location>
        <begin position="253"/>
        <end position="272"/>
    </location>
</feature>
<feature type="compositionally biased region" description="Gly residues" evidence="10">
    <location>
        <begin position="259"/>
        <end position="272"/>
    </location>
</feature>
<dbReference type="GO" id="GO:0004937">
    <property type="term" value="F:alpha1-adrenergic receptor activity"/>
    <property type="evidence" value="ECO:0007669"/>
    <property type="project" value="TreeGrafter"/>
</dbReference>
<feature type="domain" description="G-protein coupled receptors family 1 profile" evidence="12">
    <location>
        <begin position="56"/>
        <end position="349"/>
    </location>
</feature>
<evidence type="ECO:0000256" key="4">
    <source>
        <dbReference type="ARBA" id="ARBA00022989"/>
    </source>
</evidence>
<dbReference type="Pfam" id="PF00001">
    <property type="entry name" value="7tm_1"/>
    <property type="match status" value="1"/>
</dbReference>
<evidence type="ECO:0000256" key="2">
    <source>
        <dbReference type="ARBA" id="ARBA00022475"/>
    </source>
</evidence>
<evidence type="ECO:0000256" key="10">
    <source>
        <dbReference type="SAM" id="MobiDB-lite"/>
    </source>
</evidence>
<dbReference type="PRINTS" id="PR01103">
    <property type="entry name" value="ADRENERGICR"/>
</dbReference>
<feature type="transmembrane region" description="Helical" evidence="11">
    <location>
        <begin position="115"/>
        <end position="135"/>
    </location>
</feature>
<evidence type="ECO:0000256" key="8">
    <source>
        <dbReference type="ARBA" id="ARBA00023224"/>
    </source>
</evidence>
<accession>A0A4Z2FXH4</accession>
<keyword evidence="3 9" id="KW-0812">Transmembrane</keyword>
<comment type="caution">
    <text evidence="13">The sequence shown here is derived from an EMBL/GenBank/DDBJ whole genome shotgun (WGS) entry which is preliminary data.</text>
</comment>
<dbReference type="EMBL" id="SRLO01000814">
    <property type="protein sequence ID" value="TNN45998.1"/>
    <property type="molecule type" value="Genomic_DNA"/>
</dbReference>
<keyword evidence="8 9" id="KW-0807">Transducer</keyword>
<evidence type="ECO:0000259" key="12">
    <source>
        <dbReference type="PROSITE" id="PS50262"/>
    </source>
</evidence>
<organism evidence="13 14">
    <name type="scientific">Liparis tanakae</name>
    <name type="common">Tanaka's snailfish</name>
    <dbReference type="NCBI Taxonomy" id="230148"/>
    <lineage>
        <taxon>Eukaryota</taxon>
        <taxon>Metazoa</taxon>
        <taxon>Chordata</taxon>
        <taxon>Craniata</taxon>
        <taxon>Vertebrata</taxon>
        <taxon>Euteleostomi</taxon>
        <taxon>Actinopterygii</taxon>
        <taxon>Neopterygii</taxon>
        <taxon>Teleostei</taxon>
        <taxon>Neoteleostei</taxon>
        <taxon>Acanthomorphata</taxon>
        <taxon>Eupercaria</taxon>
        <taxon>Perciformes</taxon>
        <taxon>Cottioidei</taxon>
        <taxon>Cottales</taxon>
        <taxon>Liparidae</taxon>
        <taxon>Liparis</taxon>
    </lineage>
</organism>
<keyword evidence="2" id="KW-1003">Cell membrane</keyword>
<evidence type="ECO:0000256" key="3">
    <source>
        <dbReference type="ARBA" id="ARBA00022692"/>
    </source>
</evidence>
<dbReference type="SMART" id="SM01381">
    <property type="entry name" value="7TM_GPCR_Srsx"/>
    <property type="match status" value="1"/>
</dbReference>
<feature type="transmembrane region" description="Helical" evidence="11">
    <location>
        <begin position="330"/>
        <end position="352"/>
    </location>
</feature>
<dbReference type="AlphaFoldDB" id="A0A4Z2FXH4"/>
<dbReference type="PANTHER" id="PTHR24248">
    <property type="entry name" value="ADRENERGIC RECEPTOR-RELATED G-PROTEIN COUPLED RECEPTOR"/>
    <property type="match status" value="1"/>
</dbReference>
<evidence type="ECO:0000313" key="14">
    <source>
        <dbReference type="Proteomes" id="UP000314294"/>
    </source>
</evidence>
<dbReference type="OrthoDB" id="5977853at2759"/>
<evidence type="ECO:0000313" key="13">
    <source>
        <dbReference type="EMBL" id="TNN45998.1"/>
    </source>
</evidence>
<comment type="subcellular location">
    <subcellularLocation>
        <location evidence="1">Cell membrane</location>
        <topology evidence="1">Multi-pass membrane protein</topology>
    </subcellularLocation>
</comment>
<evidence type="ECO:0000256" key="9">
    <source>
        <dbReference type="RuleBase" id="RU000688"/>
    </source>
</evidence>
<reference evidence="13 14" key="1">
    <citation type="submission" date="2019-03" db="EMBL/GenBank/DDBJ databases">
        <title>First draft genome of Liparis tanakae, snailfish: a comprehensive survey of snailfish specific genes.</title>
        <authorList>
            <person name="Kim W."/>
            <person name="Song I."/>
            <person name="Jeong J.-H."/>
            <person name="Kim D."/>
            <person name="Kim S."/>
            <person name="Ryu S."/>
            <person name="Song J.Y."/>
            <person name="Lee S.K."/>
        </authorList>
    </citation>
    <scope>NUCLEOTIDE SEQUENCE [LARGE SCALE GENOMIC DNA]</scope>
    <source>
        <tissue evidence="13">Muscle</tissue>
    </source>
</reference>
<feature type="transmembrane region" description="Helical" evidence="11">
    <location>
        <begin position="156"/>
        <end position="176"/>
    </location>
</feature>
<sequence>MSLKTNGSSEELYAGTPPTGSNRTAGSQQDAAPLDLGRAVPVGIVLASFIAFAIAGNVLVILSVVCNRHLRSPTNYFIINLAIADLLLGTTVLPVSATLEVLGRWVFGRVLCDVWAALDVLCCTASILSLCVISIDRYLGVRYPLRYRGLVTGRRALLGMLGVWLLSVVVSVGPLLGWKQAPSQDAAVCAITEEPFYALFSSLASFYVPLAVLLVMYGRVYVVARRTTRNLQAGVLRERLRDSGELAVRIHRGHPGPAPGAGGDGASSGGGGASSARSSLALKLLKFSREKKAAKTLGVVVGMFVLCWLPFFLALPIASINSNLRLPETFFKVTFWLGYFNSCLNPIIYPCYSREFKQAFIRILRCRWKRKRPASYTHRCHQGSYTSSFLSGSQQTLSSIGPGGCGLRPPTRPASSDRDPAPSPVSPLAKGGGAGGRP</sequence>
<dbReference type="GO" id="GO:0007200">
    <property type="term" value="P:phospholipase C-activating G protein-coupled receptor signaling pathway"/>
    <property type="evidence" value="ECO:0007669"/>
    <property type="project" value="TreeGrafter"/>
</dbReference>
<dbReference type="GO" id="GO:0005886">
    <property type="term" value="C:plasma membrane"/>
    <property type="evidence" value="ECO:0007669"/>
    <property type="project" value="UniProtKB-SubCell"/>
</dbReference>
<feature type="region of interest" description="Disordered" evidence="10">
    <location>
        <begin position="1"/>
        <end position="29"/>
    </location>
</feature>
<proteinExistence type="inferred from homology"/>
<keyword evidence="14" id="KW-1185">Reference proteome</keyword>
<dbReference type="GO" id="GO:0071880">
    <property type="term" value="P:adenylate cyclase-activating adrenergic receptor signaling pathway"/>
    <property type="evidence" value="ECO:0007669"/>
    <property type="project" value="TreeGrafter"/>
</dbReference>